<dbReference type="EMBL" id="CZBP01000001">
    <property type="protein sequence ID" value="CUP57115.1"/>
    <property type="molecule type" value="Genomic_DNA"/>
</dbReference>
<reference evidence="1 2" key="1">
    <citation type="submission" date="2015-09" db="EMBL/GenBank/DDBJ databases">
        <authorList>
            <consortium name="Pathogen Informatics"/>
        </authorList>
    </citation>
    <scope>NUCLEOTIDE SEQUENCE [LARGE SCALE GENOMIC DNA]</scope>
    <source>
        <strain evidence="1 2">2789STDY5834957</strain>
    </source>
</reference>
<gene>
    <name evidence="1" type="ORF">ERS852569_00011</name>
</gene>
<dbReference type="AlphaFoldDB" id="A0A174PFD7"/>
<protein>
    <submittedName>
        <fullName evidence="1">Uncharacterized protein</fullName>
    </submittedName>
</protein>
<proteinExistence type="predicted"/>
<accession>A0A174PFD7</accession>
<sequence>MAWYEGTFACGHEGRVNIIGPQKDRGYKKERAFSRLCPDCWQKERDEKIKRSNVESAELSKEYGFPDLTGTEKQTAWANTIRMELYKEINDKLDRIRESQKEKFSFQRPDTWDTVYVLPDELPDMVDTGIQEHTEAKFWIEHRSLKEILTVFYDDMMERKKEESIPEEVRKELAQEVESLTVRPEGGTKPGVVEIKYTENYIKLYYPKDDDFRKIVKDHRYSWDGVWKRKINELTGDFPDRAGEIGKALLTGGFTVRFPDMAAKEKALTTYIPECDRWIKRFEDQLAIWWTPYNEKIYKAARSLPGASWEYNKQEMVVSAEFYNEIQAFAKKWEFRFTKKAEEIIEKYKEQEAGYETASVPVTK</sequence>
<organism evidence="1 2">
    <name type="scientific">Blautia obeum</name>
    <dbReference type="NCBI Taxonomy" id="40520"/>
    <lineage>
        <taxon>Bacteria</taxon>
        <taxon>Bacillati</taxon>
        <taxon>Bacillota</taxon>
        <taxon>Clostridia</taxon>
        <taxon>Lachnospirales</taxon>
        <taxon>Lachnospiraceae</taxon>
        <taxon>Blautia</taxon>
    </lineage>
</organism>
<dbReference type="RefSeq" id="WP_055059059.1">
    <property type="nucleotide sequence ID" value="NZ_CZBP01000001.1"/>
</dbReference>
<dbReference type="Proteomes" id="UP000095762">
    <property type="component" value="Unassembled WGS sequence"/>
</dbReference>
<evidence type="ECO:0000313" key="1">
    <source>
        <dbReference type="EMBL" id="CUP57115.1"/>
    </source>
</evidence>
<name>A0A174PFD7_9FIRM</name>
<evidence type="ECO:0000313" key="2">
    <source>
        <dbReference type="Proteomes" id="UP000095762"/>
    </source>
</evidence>